<reference evidence="2" key="2">
    <citation type="submission" date="2020-11" db="EMBL/GenBank/DDBJ databases">
        <authorList>
            <person name="McCartney M.A."/>
            <person name="Auch B."/>
            <person name="Kono T."/>
            <person name="Mallez S."/>
            <person name="Becker A."/>
            <person name="Gohl D.M."/>
            <person name="Silverstein K.A.T."/>
            <person name="Koren S."/>
            <person name="Bechman K.B."/>
            <person name="Herman A."/>
            <person name="Abrahante J.E."/>
            <person name="Garbe J."/>
        </authorList>
    </citation>
    <scope>NUCLEOTIDE SEQUENCE</scope>
    <source>
        <strain evidence="2">Duluth1</strain>
        <tissue evidence="2">Whole animal</tissue>
    </source>
</reference>
<name>A0A9D4F964_DREPO</name>
<organism evidence="2 3">
    <name type="scientific">Dreissena polymorpha</name>
    <name type="common">Zebra mussel</name>
    <name type="synonym">Mytilus polymorpha</name>
    <dbReference type="NCBI Taxonomy" id="45954"/>
    <lineage>
        <taxon>Eukaryota</taxon>
        <taxon>Metazoa</taxon>
        <taxon>Spiralia</taxon>
        <taxon>Lophotrochozoa</taxon>
        <taxon>Mollusca</taxon>
        <taxon>Bivalvia</taxon>
        <taxon>Autobranchia</taxon>
        <taxon>Heteroconchia</taxon>
        <taxon>Euheterodonta</taxon>
        <taxon>Imparidentia</taxon>
        <taxon>Neoheterodontei</taxon>
        <taxon>Myida</taxon>
        <taxon>Dreissenoidea</taxon>
        <taxon>Dreissenidae</taxon>
        <taxon>Dreissena</taxon>
    </lineage>
</organism>
<dbReference type="InterPro" id="IPR000477">
    <property type="entry name" value="RT_dom"/>
</dbReference>
<evidence type="ECO:0000313" key="3">
    <source>
        <dbReference type="Proteomes" id="UP000828390"/>
    </source>
</evidence>
<reference evidence="2" key="1">
    <citation type="journal article" date="2019" name="bioRxiv">
        <title>The Genome of the Zebra Mussel, Dreissena polymorpha: A Resource for Invasive Species Research.</title>
        <authorList>
            <person name="McCartney M.A."/>
            <person name="Auch B."/>
            <person name="Kono T."/>
            <person name="Mallez S."/>
            <person name="Zhang Y."/>
            <person name="Obille A."/>
            <person name="Becker A."/>
            <person name="Abrahante J.E."/>
            <person name="Garbe J."/>
            <person name="Badalamenti J.P."/>
            <person name="Herman A."/>
            <person name="Mangelson H."/>
            <person name="Liachko I."/>
            <person name="Sullivan S."/>
            <person name="Sone E.D."/>
            <person name="Koren S."/>
            <person name="Silverstein K.A.T."/>
            <person name="Beckman K.B."/>
            <person name="Gohl D.M."/>
        </authorList>
    </citation>
    <scope>NUCLEOTIDE SEQUENCE</scope>
    <source>
        <strain evidence="2">Duluth1</strain>
        <tissue evidence="2">Whole animal</tissue>
    </source>
</reference>
<evidence type="ECO:0000313" key="2">
    <source>
        <dbReference type="EMBL" id="KAH3794438.1"/>
    </source>
</evidence>
<protein>
    <recommendedName>
        <fullName evidence="1">Reverse transcriptase domain-containing protein</fullName>
    </recommendedName>
</protein>
<keyword evidence="3" id="KW-1185">Reference proteome</keyword>
<proteinExistence type="predicted"/>
<dbReference type="Proteomes" id="UP000828390">
    <property type="component" value="Unassembled WGS sequence"/>
</dbReference>
<accession>A0A9D4F964</accession>
<feature type="domain" description="Reverse transcriptase" evidence="1">
    <location>
        <begin position="17"/>
        <end position="107"/>
    </location>
</feature>
<dbReference type="Pfam" id="PF00078">
    <property type="entry name" value="RVT_1"/>
    <property type="match status" value="1"/>
</dbReference>
<dbReference type="EMBL" id="JAIWYP010000007">
    <property type="protein sequence ID" value="KAH3794438.1"/>
    <property type="molecule type" value="Genomic_DNA"/>
</dbReference>
<dbReference type="AlphaFoldDB" id="A0A9D4F964"/>
<sequence>MYRKTKSRIRYHGLHSCELPVPQGTRQGGKSSPLLYLVCIDGIITELMNSKNNVCLFDLNLCAPTVADDMVLASFSKRGLDNMLNICYEYSKKWRFLYNPSICAVVVFNEQEHKHQHSFKLGPD</sequence>
<evidence type="ECO:0000259" key="1">
    <source>
        <dbReference type="Pfam" id="PF00078"/>
    </source>
</evidence>
<comment type="caution">
    <text evidence="2">The sequence shown here is derived from an EMBL/GenBank/DDBJ whole genome shotgun (WGS) entry which is preliminary data.</text>
</comment>
<gene>
    <name evidence="2" type="ORF">DPMN_147971</name>
</gene>